<feature type="domain" description="HTH OST-type" evidence="3">
    <location>
        <begin position="625"/>
        <end position="699"/>
    </location>
</feature>
<feature type="region of interest" description="Disordered" evidence="2">
    <location>
        <begin position="124"/>
        <end position="148"/>
    </location>
</feature>
<evidence type="ECO:0000256" key="1">
    <source>
        <dbReference type="SAM" id="Coils"/>
    </source>
</evidence>
<dbReference type="InterPro" id="IPR052145">
    <property type="entry name" value="Mediator/Homeobox_domain"/>
</dbReference>
<sequence>MSNSSNCFNQSLRAVPDLVANLAAENAKFHYSRHNGTGGGNAKYYKNFQTPYVPQMHGNFNQRQRFAPYPNRHPSQCTNQSNHLIPASANVNFGSNSGGAANKSLNSSLNSSGSDSGKNTTFYSTNSSGSSSNISQCSSSSTGSSSGAGSTTYNYSYGGAMQSTADHKEMVVLQISNLDPSIEEHKMHQYLLCQLKSITPVLSLTIESPSLAKVKVPSTQFAKLVVANLHRKKIGHKRMVVSYIKDPSSAESSALRCQVAGLLKDVPYYSLPINKFRELFQSRFKSSISVLDLYRMPDVCTITLDKNEEKYISLQPDVINSLQNNPLVESSQHSVPYCIYHFKQEKEKGWAEQEIEPLPNVMMSISQLQSVIYSLLKTHKDDIPVASILYCIENELQIKIVPNENGVPLEHLLCSIRGVQITNNNFGIKVLTWLDHELNSTKDNDDASSVNLRYMPKSPNNDFLQQISREVVELIKMSPKSTMKFTRFIPAYHNHFGKQCRVADYGYTRLIELFEALSPVVQVMGDGENRHITLTHRTQIRRFTCDLLKILRGQANKSILLSQLPIIFSQAQNRIFDVTDYGVCDIFDIIDGLVYNNSIVTKVYNETDVLISMVKRKQSSTEVEKTCIFAGEVVELFKNAPQYSILFKKFVRSYHYHFGYQCRLSDYGLMKLADLLEAISGIVEMEQSNDEDRKIFLNHRVAIRIFAEQVQDIVKHFTSTSASMILMSEILNFHKNKYGYQIQPYSLGYSNMVDAIKALPYMEIFESGNDFVVVSRLDDPAFRLRAYAACLCLLDFNKERMPISDFLRSYLAKFKENLTERQMYDMKHAITIELDKGSQTVTMTPLMKFIFRIIQVLKQKSPMNVFDLKQGLHLSISSCFEFGYPNVSSLIGAFPDIFITNSYFHERADIELNRDCILSKACFSTEENATPAAISTTTTNANTTPVKAKVQADDNKFSHASMTNDFRNLFYSRQEAIAQHHLLQRQQQQQQQQQQQYQQQFQKPLQPLQQSQQINQQLPASFYPNNRFNNPVLNSNYGGLAGFSSSAATALSSAAATMTTEIMATTHNQTMIMKAQNKENLYHGYGGMALQQQQIQQMLQQRQLQQQQQQQQQLLASQTKQQYASFGMSMGGLSGAATITTNPVTTVGQATASSTGGTGLMASAAETGVSQSSTNKIFERRQQKATTTTLDLQYLNCNSFGYGLLSEFYEPPKPDTPPSRNIPYWIDPIWSNDPLTNEKEPSASSTEQLLNIPLPELKTYNKLPVILTPYVLSSLSQNPSFSFDFDKSKQI</sequence>
<proteinExistence type="predicted"/>
<dbReference type="Gene3D" id="3.30.420.610">
    <property type="entry name" value="LOTUS domain-like"/>
    <property type="match status" value="2"/>
</dbReference>
<dbReference type="CDD" id="cd08824">
    <property type="entry name" value="LOTUS"/>
    <property type="match status" value="1"/>
</dbReference>
<accession>A0ABM1XJW4</accession>
<feature type="coiled-coil region" evidence="1">
    <location>
        <begin position="973"/>
        <end position="1003"/>
    </location>
</feature>
<dbReference type="EnsemblMetazoa" id="AALFPA23_000307.R143">
    <property type="protein sequence ID" value="AALFPA23_000307.P143"/>
    <property type="gene ID" value="AALFPA23_000307"/>
</dbReference>
<dbReference type="InterPro" id="IPR045602">
    <property type="entry name" value="MARF1_LOTUS"/>
</dbReference>
<feature type="coiled-coil region" evidence="1">
    <location>
        <begin position="1088"/>
        <end position="1121"/>
    </location>
</feature>
<dbReference type="InterPro" id="IPR041966">
    <property type="entry name" value="LOTUS-like"/>
</dbReference>
<dbReference type="InterPro" id="IPR025605">
    <property type="entry name" value="OST-HTH/LOTUS_dom"/>
</dbReference>
<protein>
    <recommendedName>
        <fullName evidence="3">HTH OST-type domain-containing protein</fullName>
    </recommendedName>
</protein>
<organism evidence="4 5">
    <name type="scientific">Aedes albopictus</name>
    <name type="common">Asian tiger mosquito</name>
    <name type="synonym">Stegomyia albopicta</name>
    <dbReference type="NCBI Taxonomy" id="7160"/>
    <lineage>
        <taxon>Eukaryota</taxon>
        <taxon>Metazoa</taxon>
        <taxon>Ecdysozoa</taxon>
        <taxon>Arthropoda</taxon>
        <taxon>Hexapoda</taxon>
        <taxon>Insecta</taxon>
        <taxon>Pterygota</taxon>
        <taxon>Neoptera</taxon>
        <taxon>Endopterygota</taxon>
        <taxon>Diptera</taxon>
        <taxon>Nematocera</taxon>
        <taxon>Culicoidea</taxon>
        <taxon>Culicidae</taxon>
        <taxon>Culicinae</taxon>
        <taxon>Aedini</taxon>
        <taxon>Aedes</taxon>
        <taxon>Stegomyia</taxon>
    </lineage>
</organism>
<dbReference type="InterPro" id="IPR012677">
    <property type="entry name" value="Nucleotide-bd_a/b_plait_sf"/>
</dbReference>
<feature type="domain" description="HTH OST-type" evidence="3">
    <location>
        <begin position="463"/>
        <end position="538"/>
    </location>
</feature>
<evidence type="ECO:0000313" key="4">
    <source>
        <dbReference type="EnsemblMetazoa" id="AALFPA23_000307.P143"/>
    </source>
</evidence>
<dbReference type="GeneID" id="109419060"/>
<dbReference type="Gene3D" id="3.30.70.330">
    <property type="match status" value="1"/>
</dbReference>
<dbReference type="Pfam" id="PF19687">
    <property type="entry name" value="MARF1_LOTUS"/>
    <property type="match status" value="1"/>
</dbReference>
<evidence type="ECO:0000259" key="3">
    <source>
        <dbReference type="PROSITE" id="PS51644"/>
    </source>
</evidence>
<keyword evidence="5" id="KW-1185">Reference proteome</keyword>
<feature type="domain" description="HTH OST-type" evidence="3">
    <location>
        <begin position="702"/>
        <end position="779"/>
    </location>
</feature>
<reference evidence="5" key="1">
    <citation type="journal article" date="2015" name="Proc. Natl. Acad. Sci. U.S.A.">
        <title>Genome sequence of the Asian Tiger mosquito, Aedes albopictus, reveals insights into its biology, genetics, and evolution.</title>
        <authorList>
            <person name="Chen X.G."/>
            <person name="Jiang X."/>
            <person name="Gu J."/>
            <person name="Xu M."/>
            <person name="Wu Y."/>
            <person name="Deng Y."/>
            <person name="Zhang C."/>
            <person name="Bonizzoni M."/>
            <person name="Dermauw W."/>
            <person name="Vontas J."/>
            <person name="Armbruster P."/>
            <person name="Huang X."/>
            <person name="Yang Y."/>
            <person name="Zhang H."/>
            <person name="He W."/>
            <person name="Peng H."/>
            <person name="Liu Y."/>
            <person name="Wu K."/>
            <person name="Chen J."/>
            <person name="Lirakis M."/>
            <person name="Topalis P."/>
            <person name="Van Leeuwen T."/>
            <person name="Hall A.B."/>
            <person name="Jiang X."/>
            <person name="Thorpe C."/>
            <person name="Mueller R.L."/>
            <person name="Sun C."/>
            <person name="Waterhouse R.M."/>
            <person name="Yan G."/>
            <person name="Tu Z.J."/>
            <person name="Fang X."/>
            <person name="James A.A."/>
        </authorList>
    </citation>
    <scope>NUCLEOTIDE SEQUENCE [LARGE SCALE GENOMIC DNA]</scope>
    <source>
        <strain evidence="5">Foshan</strain>
    </source>
</reference>
<dbReference type="Proteomes" id="UP000069940">
    <property type="component" value="Unassembled WGS sequence"/>
</dbReference>
<reference evidence="4" key="2">
    <citation type="submission" date="2025-05" db="UniProtKB">
        <authorList>
            <consortium name="EnsemblMetazoa"/>
        </authorList>
    </citation>
    <scope>IDENTIFICATION</scope>
    <source>
        <strain evidence="4">Foshan</strain>
    </source>
</reference>
<dbReference type="PROSITE" id="PS51644">
    <property type="entry name" value="HTH_OST"/>
    <property type="match status" value="4"/>
</dbReference>
<evidence type="ECO:0000313" key="5">
    <source>
        <dbReference type="Proteomes" id="UP000069940"/>
    </source>
</evidence>
<dbReference type="PANTHER" id="PTHR24330">
    <property type="entry name" value="HOMEOBOX PROTEIN BARH-LIKE"/>
    <property type="match status" value="1"/>
</dbReference>
<dbReference type="RefSeq" id="XP_029729425.2">
    <property type="nucleotide sequence ID" value="XM_029873565.2"/>
</dbReference>
<feature type="domain" description="HTH OST-type" evidence="3">
    <location>
        <begin position="539"/>
        <end position="615"/>
    </location>
</feature>
<name>A0ABM1XJW4_AEDAL</name>
<keyword evidence="1" id="KW-0175">Coiled coil</keyword>
<dbReference type="Pfam" id="PF12872">
    <property type="entry name" value="OST-HTH"/>
    <property type="match status" value="3"/>
</dbReference>
<evidence type="ECO:0000256" key="2">
    <source>
        <dbReference type="SAM" id="MobiDB-lite"/>
    </source>
</evidence>